<dbReference type="Pfam" id="PF12974">
    <property type="entry name" value="Phosphonate-bd"/>
    <property type="match status" value="1"/>
</dbReference>
<sequence>MSLMHRYREQAHSYIGFVFAGKKCMAQHHTELLMYVAPEPIRAANERWIARILEQLGHTRLSAEGLSLPELWLSPDLLLTQTCGYPLMTALRGQVRIVGRPRYELPDASAGNHCSLIISRVDDPRKTLAEFRDSRGVINSDDSNSGMNLLRQRLAPLQQNGQFFASVGISGGHRESLRWLRENHADLAAIDSVTYAYLAQHAPEEVSALQVIARSAWSPTLPFITVGSATDEQIEQLRQVMNETLRELPDVAQTLGLPEVFAASERDYQILLDYQREAEGLGYGRLR</sequence>
<proteinExistence type="predicted"/>
<gene>
    <name evidence="1" type="ORF">PS624_05838</name>
</gene>
<evidence type="ECO:0000313" key="1">
    <source>
        <dbReference type="EMBL" id="VVN46560.1"/>
    </source>
</evidence>
<dbReference type="PANTHER" id="PTHR35841:SF1">
    <property type="entry name" value="PHOSPHONATES-BINDING PERIPLASMIC PROTEIN"/>
    <property type="match status" value="1"/>
</dbReference>
<evidence type="ECO:0008006" key="3">
    <source>
        <dbReference type="Google" id="ProtNLM"/>
    </source>
</evidence>
<dbReference type="AlphaFoldDB" id="A0A5E6XZC8"/>
<name>A0A5E6XZC8_PSEFL</name>
<dbReference type="SUPFAM" id="SSF53850">
    <property type="entry name" value="Periplasmic binding protein-like II"/>
    <property type="match status" value="1"/>
</dbReference>
<dbReference type="Gene3D" id="3.40.190.10">
    <property type="entry name" value="Periplasmic binding protein-like II"/>
    <property type="match status" value="1"/>
</dbReference>
<accession>A0A5E6XZC8</accession>
<dbReference type="EMBL" id="CABVGZ010000124">
    <property type="protein sequence ID" value="VVN46560.1"/>
    <property type="molecule type" value="Genomic_DNA"/>
</dbReference>
<organism evidence="1 2">
    <name type="scientific">Pseudomonas fluorescens</name>
    <dbReference type="NCBI Taxonomy" id="294"/>
    <lineage>
        <taxon>Bacteria</taxon>
        <taxon>Pseudomonadati</taxon>
        <taxon>Pseudomonadota</taxon>
        <taxon>Gammaproteobacteria</taxon>
        <taxon>Pseudomonadales</taxon>
        <taxon>Pseudomonadaceae</taxon>
        <taxon>Pseudomonas</taxon>
    </lineage>
</organism>
<dbReference type="PANTHER" id="PTHR35841">
    <property type="entry name" value="PHOSPHONATES-BINDING PERIPLASMIC PROTEIN"/>
    <property type="match status" value="1"/>
</dbReference>
<reference evidence="1 2" key="1">
    <citation type="submission" date="2019-09" db="EMBL/GenBank/DDBJ databases">
        <authorList>
            <person name="Chandra G."/>
            <person name="Truman W A."/>
        </authorList>
    </citation>
    <scope>NUCLEOTIDE SEQUENCE [LARGE SCALE GENOMIC DNA]</scope>
    <source>
        <strain evidence="1">PS624</strain>
    </source>
</reference>
<evidence type="ECO:0000313" key="2">
    <source>
        <dbReference type="Proteomes" id="UP000326241"/>
    </source>
</evidence>
<dbReference type="Proteomes" id="UP000326241">
    <property type="component" value="Unassembled WGS sequence"/>
</dbReference>
<protein>
    <recommendedName>
        <fullName evidence="3">Phosphate ABC transporter substrate-binding protein</fullName>
    </recommendedName>
</protein>